<feature type="transmembrane region" description="Helical" evidence="1">
    <location>
        <begin position="118"/>
        <end position="145"/>
    </location>
</feature>
<dbReference type="RefSeq" id="WP_134338560.1">
    <property type="nucleotide sequence ID" value="NZ_SOPW01000001.1"/>
</dbReference>
<dbReference type="Proteomes" id="UP000297975">
    <property type="component" value="Unassembled WGS sequence"/>
</dbReference>
<accession>A0A4Y8ITG7</accession>
<feature type="transmembrane region" description="Helical" evidence="1">
    <location>
        <begin position="75"/>
        <end position="97"/>
    </location>
</feature>
<keyword evidence="1" id="KW-0472">Membrane</keyword>
<dbReference type="OrthoDB" id="1751619at2"/>
<feature type="transmembrane region" description="Helical" evidence="1">
    <location>
        <begin position="249"/>
        <end position="267"/>
    </location>
</feature>
<dbReference type="AlphaFoldDB" id="A0A4Y8ITG7"/>
<evidence type="ECO:0000256" key="1">
    <source>
        <dbReference type="SAM" id="Phobius"/>
    </source>
</evidence>
<keyword evidence="1" id="KW-1133">Transmembrane helix</keyword>
<feature type="transmembrane region" description="Helical" evidence="1">
    <location>
        <begin position="214"/>
        <end position="234"/>
    </location>
</feature>
<reference evidence="2 3" key="1">
    <citation type="submission" date="2019-03" db="EMBL/GenBank/DDBJ databases">
        <authorList>
            <person name="He R.-H."/>
        </authorList>
    </citation>
    <scope>NUCLEOTIDE SEQUENCE [LARGE SCALE GENOMIC DNA]</scope>
    <source>
        <strain evidence="3">SH 714</strain>
    </source>
</reference>
<keyword evidence="3" id="KW-1185">Reference proteome</keyword>
<feature type="transmembrane region" description="Helical" evidence="1">
    <location>
        <begin position="186"/>
        <end position="205"/>
    </location>
</feature>
<sequence length="278" mass="32352">MKNFIKLANFEFNRMSKLLFALMGFVLVVQLGAVFYETSTFMSKFNQYMENEQLTREQALMNFDTISFGAVMGNILFFGPIFICVGAILFYIFLIWYRDWLGKNTFVYRLLMLPTERFNIFLSKLTTVLMATFGLVAFQLVAILIERSVFNLLIPDDLRQEVYFNQLMNTYPFTRILLPTNFDEFLIFYGTGILSVVVIFTVILLERSFRIKGIALGILYGLAMVGLVLSPIIINEEWFLDHYFYLSEIFWIEVVVSLIALALSMIISRKLLNDKVRV</sequence>
<keyword evidence="1" id="KW-0812">Transmembrane</keyword>
<organism evidence="2 3">
    <name type="scientific">Filobacillus milosensis</name>
    <dbReference type="NCBI Taxonomy" id="94137"/>
    <lineage>
        <taxon>Bacteria</taxon>
        <taxon>Bacillati</taxon>
        <taxon>Bacillota</taxon>
        <taxon>Bacilli</taxon>
        <taxon>Bacillales</taxon>
        <taxon>Bacillaceae</taxon>
        <taxon>Filobacillus</taxon>
    </lineage>
</organism>
<evidence type="ECO:0000313" key="2">
    <source>
        <dbReference type="EMBL" id="TFB25102.1"/>
    </source>
</evidence>
<comment type="caution">
    <text evidence="2">The sequence shown here is derived from an EMBL/GenBank/DDBJ whole genome shotgun (WGS) entry which is preliminary data.</text>
</comment>
<dbReference type="EMBL" id="SOPW01000001">
    <property type="protein sequence ID" value="TFB25102.1"/>
    <property type="molecule type" value="Genomic_DNA"/>
</dbReference>
<name>A0A4Y8ITG7_9BACI</name>
<proteinExistence type="predicted"/>
<gene>
    <name evidence="2" type="ORF">E3U55_01535</name>
</gene>
<protein>
    <submittedName>
        <fullName evidence="2">Uncharacterized protein</fullName>
    </submittedName>
</protein>
<evidence type="ECO:0000313" key="3">
    <source>
        <dbReference type="Proteomes" id="UP000297975"/>
    </source>
</evidence>